<evidence type="ECO:0000313" key="3">
    <source>
        <dbReference type="WBParaSite" id="PgR028_g043_t01"/>
    </source>
</evidence>
<feature type="transmembrane region" description="Helical" evidence="1">
    <location>
        <begin position="21"/>
        <end position="38"/>
    </location>
</feature>
<organism evidence="2 3">
    <name type="scientific">Parascaris univalens</name>
    <name type="common">Nematode worm</name>
    <dbReference type="NCBI Taxonomy" id="6257"/>
    <lineage>
        <taxon>Eukaryota</taxon>
        <taxon>Metazoa</taxon>
        <taxon>Ecdysozoa</taxon>
        <taxon>Nematoda</taxon>
        <taxon>Chromadorea</taxon>
        <taxon>Rhabditida</taxon>
        <taxon>Spirurina</taxon>
        <taxon>Ascaridomorpha</taxon>
        <taxon>Ascaridoidea</taxon>
        <taxon>Ascarididae</taxon>
        <taxon>Parascaris</taxon>
    </lineage>
</organism>
<reference evidence="3" key="1">
    <citation type="submission" date="2022-11" db="UniProtKB">
        <authorList>
            <consortium name="WormBaseParasite"/>
        </authorList>
    </citation>
    <scope>IDENTIFICATION</scope>
</reference>
<keyword evidence="1" id="KW-0472">Membrane</keyword>
<keyword evidence="2" id="KW-1185">Reference proteome</keyword>
<evidence type="ECO:0000313" key="2">
    <source>
        <dbReference type="Proteomes" id="UP000887569"/>
    </source>
</evidence>
<protein>
    <submittedName>
        <fullName evidence="3">Uncharacterized protein</fullName>
    </submittedName>
</protein>
<proteinExistence type="predicted"/>
<keyword evidence="1" id="KW-0812">Transmembrane</keyword>
<name>A0A915B5Y0_PARUN</name>
<keyword evidence="1" id="KW-1133">Transmembrane helix</keyword>
<dbReference type="Proteomes" id="UP000887569">
    <property type="component" value="Unplaced"/>
</dbReference>
<dbReference type="WBParaSite" id="PgR028_g043_t01">
    <property type="protein sequence ID" value="PgR028_g043_t01"/>
    <property type="gene ID" value="PgR028_g043"/>
</dbReference>
<dbReference type="AlphaFoldDB" id="A0A915B5Y0"/>
<dbReference type="InterPro" id="IPR004951">
    <property type="entry name" value="DUF268_CAE_spp"/>
</dbReference>
<evidence type="ECO:0000256" key="1">
    <source>
        <dbReference type="SAM" id="Phobius"/>
    </source>
</evidence>
<sequence length="296" mass="33944">NCSPRRKMLRFPYSNTILMRLIPLLIMIIFSIFLFLRFDSITKDQTKNSATGGLKGHMTGYVKTAYGWASYSKIAEDVYDRYGFVIDQVKVPFAKLKRREPLMCSAVFEEWLAIANSHNGKQNPPEEIPSHMLSDFTMNGTISVNKWYFNENISTEEPLLWTKENSDELVQKGDVNQQTTYSVKEVSVYSATAFHSIAGMSGLLVRFLTPSVETIVLKNKAAKVLTVEYRRINSTHPQIHYIHPIELAENWRRYHDAFDFVVSYSSIEHSGLGRFGDPLDPVGDLREMQKIQCLLK</sequence>
<dbReference type="Pfam" id="PF03269">
    <property type="entry name" value="DUF268"/>
    <property type="match status" value="1"/>
</dbReference>
<accession>A0A915B5Y0</accession>